<organism evidence="3">
    <name type="scientific">Tenacibaculum sp. Pbs-1</name>
    <dbReference type="NCBI Taxonomy" id="3238748"/>
    <lineage>
        <taxon>Bacteria</taxon>
        <taxon>Pseudomonadati</taxon>
        <taxon>Bacteroidota</taxon>
        <taxon>Flavobacteriia</taxon>
        <taxon>Flavobacteriales</taxon>
        <taxon>Flavobacteriaceae</taxon>
        <taxon>Tenacibaculum</taxon>
    </lineage>
</organism>
<evidence type="ECO:0000313" key="3">
    <source>
        <dbReference type="EMBL" id="BFP68819.1"/>
    </source>
</evidence>
<gene>
    <name evidence="3" type="ORF">Pbs1_21620</name>
</gene>
<feature type="transmembrane region" description="Helical" evidence="1">
    <location>
        <begin position="125"/>
        <end position="144"/>
    </location>
</feature>
<sequence length="165" mass="19110">MIFVFIGLAIFILGIILILIDHSAKYWKETYGYVTKSELNRSYHTDTDGSDYYHYRASVTYEYFIPKTNRKYESSKIFPIISYQSSTDKQEHISIKNKLSIGKKILVYYSPYNNKKACLVVGKNFHLMILLFLGLTIIGISSGIKIKEIGKSQKELFIDKIEVIK</sequence>
<keyword evidence="1" id="KW-0472">Membrane</keyword>
<dbReference type="EMBL" id="AP035888">
    <property type="protein sequence ID" value="BFP68819.1"/>
    <property type="molecule type" value="Genomic_DNA"/>
</dbReference>
<name>A0AB33KZ87_9FLAO</name>
<keyword evidence="1" id="KW-1133">Transmembrane helix</keyword>
<evidence type="ECO:0000256" key="1">
    <source>
        <dbReference type="SAM" id="Phobius"/>
    </source>
</evidence>
<evidence type="ECO:0000259" key="2">
    <source>
        <dbReference type="Pfam" id="PF12158"/>
    </source>
</evidence>
<dbReference type="Pfam" id="PF12158">
    <property type="entry name" value="DUF3592"/>
    <property type="match status" value="1"/>
</dbReference>
<protein>
    <recommendedName>
        <fullName evidence="2">DUF3592 domain-containing protein</fullName>
    </recommendedName>
</protein>
<feature type="domain" description="DUF3592" evidence="2">
    <location>
        <begin position="32"/>
        <end position="122"/>
    </location>
</feature>
<accession>A0AB33KZ87</accession>
<proteinExistence type="predicted"/>
<dbReference type="InterPro" id="IPR021994">
    <property type="entry name" value="DUF3592"/>
</dbReference>
<dbReference type="AlphaFoldDB" id="A0AB33KZ87"/>
<reference evidence="3" key="1">
    <citation type="submission" date="2024-08" db="EMBL/GenBank/DDBJ databases">
        <title>Whole genome sequence of Tenacibaculum sp. strain pbs-1 associated with black-spot shell disease in Akoya pearl oysters.</title>
        <authorList>
            <person name="Sakatoku A."/>
            <person name="Suzuki T."/>
            <person name="Hatano K."/>
            <person name="Seki M."/>
            <person name="Tanaka D."/>
            <person name="Nakamura S."/>
            <person name="Suzuki N."/>
            <person name="Isshiki T."/>
        </authorList>
    </citation>
    <scope>NUCLEOTIDE SEQUENCE</scope>
    <source>
        <strain evidence="3">Pbs-1</strain>
    </source>
</reference>
<keyword evidence="1" id="KW-0812">Transmembrane</keyword>